<dbReference type="PROSITE" id="PS00221">
    <property type="entry name" value="MIP"/>
    <property type="match status" value="1"/>
</dbReference>
<proteinExistence type="inferred from homology"/>
<evidence type="ECO:0000256" key="2">
    <source>
        <dbReference type="ARBA" id="ARBA00022448"/>
    </source>
</evidence>
<feature type="transmembrane region" description="Helical" evidence="7">
    <location>
        <begin position="90"/>
        <end position="110"/>
    </location>
</feature>
<evidence type="ECO:0000256" key="3">
    <source>
        <dbReference type="ARBA" id="ARBA00022692"/>
    </source>
</evidence>
<reference evidence="8" key="1">
    <citation type="submission" date="2022-03" db="EMBL/GenBank/DDBJ databases">
        <title>Aurantimonas Liuensis sp. Nov., isolated from the hadal seawater of the Mariana Trench.</title>
        <authorList>
            <person name="Liu R."/>
        </authorList>
    </citation>
    <scope>NUCLEOTIDE SEQUENCE</scope>
    <source>
        <strain evidence="8">LRZ36</strain>
    </source>
</reference>
<dbReference type="InterPro" id="IPR022357">
    <property type="entry name" value="MIP_CS"/>
</dbReference>
<feature type="transmembrane region" description="Helical" evidence="7">
    <location>
        <begin position="54"/>
        <end position="78"/>
    </location>
</feature>
<keyword evidence="4 7" id="KW-1133">Transmembrane helix</keyword>
<feature type="transmembrane region" description="Helical" evidence="7">
    <location>
        <begin position="12"/>
        <end position="34"/>
    </location>
</feature>
<dbReference type="RefSeq" id="WP_253962879.1">
    <property type="nucleotide sequence ID" value="NZ_JALHBS010000015.1"/>
</dbReference>
<dbReference type="InterPro" id="IPR023271">
    <property type="entry name" value="Aquaporin-like"/>
</dbReference>
<dbReference type="PRINTS" id="PR00783">
    <property type="entry name" value="MINTRINSICP"/>
</dbReference>
<protein>
    <submittedName>
        <fullName evidence="8">Aquaporin family protein</fullName>
    </submittedName>
</protein>
<dbReference type="Proteomes" id="UP001155220">
    <property type="component" value="Unassembled WGS sequence"/>
</dbReference>
<dbReference type="Gene3D" id="1.20.1080.10">
    <property type="entry name" value="Glycerol uptake facilitator protein"/>
    <property type="match status" value="2"/>
</dbReference>
<gene>
    <name evidence="8" type="ORF">MJ956_02365</name>
</gene>
<dbReference type="Pfam" id="PF00230">
    <property type="entry name" value="MIP"/>
    <property type="match status" value="1"/>
</dbReference>
<dbReference type="PANTHER" id="PTHR45724:SF13">
    <property type="entry name" value="AQUAPORIN NIP1-1-RELATED"/>
    <property type="match status" value="1"/>
</dbReference>
<evidence type="ECO:0000256" key="5">
    <source>
        <dbReference type="ARBA" id="ARBA00023136"/>
    </source>
</evidence>
<dbReference type="GO" id="GO:0015267">
    <property type="term" value="F:channel activity"/>
    <property type="evidence" value="ECO:0007669"/>
    <property type="project" value="InterPro"/>
</dbReference>
<evidence type="ECO:0000256" key="4">
    <source>
        <dbReference type="ARBA" id="ARBA00022989"/>
    </source>
</evidence>
<accession>A0A9X2H2C5</accession>
<dbReference type="InterPro" id="IPR034294">
    <property type="entry name" value="Aquaporin_transptr"/>
</dbReference>
<dbReference type="EMBL" id="JALHBS010000015">
    <property type="protein sequence ID" value="MCP3053992.1"/>
    <property type="molecule type" value="Genomic_DNA"/>
</dbReference>
<organism evidence="8 9">
    <name type="scientific">Aurantimonas marianensis</name>
    <dbReference type="NCBI Taxonomy" id="2920428"/>
    <lineage>
        <taxon>Bacteria</taxon>
        <taxon>Pseudomonadati</taxon>
        <taxon>Pseudomonadota</taxon>
        <taxon>Alphaproteobacteria</taxon>
        <taxon>Hyphomicrobiales</taxon>
        <taxon>Aurantimonadaceae</taxon>
        <taxon>Aurantimonas</taxon>
    </lineage>
</organism>
<comment type="caution">
    <text evidence="8">The sequence shown here is derived from an EMBL/GenBank/DDBJ whole genome shotgun (WGS) entry which is preliminary data.</text>
</comment>
<feature type="transmembrane region" description="Helical" evidence="7">
    <location>
        <begin position="130"/>
        <end position="152"/>
    </location>
</feature>
<keyword evidence="9" id="KW-1185">Reference proteome</keyword>
<sequence length="237" mass="24681">MSTAPDFDIRRRLVAEALGTSLLVATVVGAGIMAERLTVDTALALLGNTIPTGAILIVLITILGPISGAHFNPAVTLAMLVRGAITPRHAGAYVVAQIAGGLLGTIAAHAMFDLALLQLSTTDRTGLAQWWAEIVATFGLVGVILGGLRFAVPAIPWLVGLYITAAYWFTASTSFANPAVAIARAFSDTFSGIRPLDVPGFVIAECIGSLIAVLLFGWLLHPGARLSIRGALRRSAE</sequence>
<dbReference type="AlphaFoldDB" id="A0A9X2H2C5"/>
<evidence type="ECO:0000256" key="1">
    <source>
        <dbReference type="ARBA" id="ARBA00004141"/>
    </source>
</evidence>
<keyword evidence="2 6" id="KW-0813">Transport</keyword>
<feature type="transmembrane region" description="Helical" evidence="7">
    <location>
        <begin position="198"/>
        <end position="220"/>
    </location>
</feature>
<evidence type="ECO:0000313" key="9">
    <source>
        <dbReference type="Proteomes" id="UP001155220"/>
    </source>
</evidence>
<name>A0A9X2H2C5_9HYPH</name>
<dbReference type="PANTHER" id="PTHR45724">
    <property type="entry name" value="AQUAPORIN NIP2-1"/>
    <property type="match status" value="1"/>
</dbReference>
<comment type="similarity">
    <text evidence="6">Belongs to the MIP/aquaporin (TC 1.A.8) family.</text>
</comment>
<keyword evidence="3 6" id="KW-0812">Transmembrane</keyword>
<dbReference type="InterPro" id="IPR000425">
    <property type="entry name" value="MIP"/>
</dbReference>
<dbReference type="SUPFAM" id="SSF81338">
    <property type="entry name" value="Aquaporin-like"/>
    <property type="match status" value="1"/>
</dbReference>
<evidence type="ECO:0000313" key="8">
    <source>
        <dbReference type="EMBL" id="MCP3053992.1"/>
    </source>
</evidence>
<comment type="subcellular location">
    <subcellularLocation>
        <location evidence="1">Membrane</location>
        <topology evidence="1">Multi-pass membrane protein</topology>
    </subcellularLocation>
</comment>
<evidence type="ECO:0000256" key="6">
    <source>
        <dbReference type="RuleBase" id="RU000477"/>
    </source>
</evidence>
<feature type="transmembrane region" description="Helical" evidence="7">
    <location>
        <begin position="159"/>
        <end position="186"/>
    </location>
</feature>
<keyword evidence="5 7" id="KW-0472">Membrane</keyword>
<evidence type="ECO:0000256" key="7">
    <source>
        <dbReference type="SAM" id="Phobius"/>
    </source>
</evidence>
<dbReference type="GO" id="GO:0016020">
    <property type="term" value="C:membrane"/>
    <property type="evidence" value="ECO:0007669"/>
    <property type="project" value="UniProtKB-SubCell"/>
</dbReference>